<dbReference type="STRING" id="3983.A0A2C9VD19"/>
<evidence type="ECO:0000256" key="4">
    <source>
        <dbReference type="ARBA" id="ARBA00023136"/>
    </source>
</evidence>
<evidence type="ECO:0000256" key="5">
    <source>
        <dbReference type="SAM" id="MobiDB-lite"/>
    </source>
</evidence>
<name>A0A2C9VD19_MANES</name>
<dbReference type="GO" id="GO:0016020">
    <property type="term" value="C:membrane"/>
    <property type="evidence" value="ECO:0007669"/>
    <property type="project" value="UniProtKB-SubCell"/>
</dbReference>
<feature type="transmembrane region" description="Helical" evidence="6">
    <location>
        <begin position="102"/>
        <end position="128"/>
    </location>
</feature>
<comment type="subcellular location">
    <subcellularLocation>
        <location evidence="1">Membrane</location>
        <topology evidence="1">Single-pass membrane protein</topology>
    </subcellularLocation>
</comment>
<dbReference type="AlphaFoldDB" id="A0A2C9VD19"/>
<dbReference type="OMA" id="NYPNAPY"/>
<dbReference type="GO" id="GO:0098542">
    <property type="term" value="P:defense response to other organism"/>
    <property type="evidence" value="ECO:0007669"/>
    <property type="project" value="InterPro"/>
</dbReference>
<evidence type="ECO:0000313" key="8">
    <source>
        <dbReference type="EMBL" id="OAY42985.1"/>
    </source>
</evidence>
<dbReference type="InterPro" id="IPR044839">
    <property type="entry name" value="NDR1-like"/>
</dbReference>
<proteinExistence type="predicted"/>
<dbReference type="Gramene" id="Manes.08G032700.1.v8.1">
    <property type="protein sequence ID" value="Manes.08G032700.1.v8.1.CDS.1"/>
    <property type="gene ID" value="Manes.08G032700.v8.1"/>
</dbReference>
<dbReference type="Pfam" id="PF03168">
    <property type="entry name" value="LEA_2"/>
    <property type="match status" value="1"/>
</dbReference>
<dbReference type="PANTHER" id="PTHR31234">
    <property type="entry name" value="LATE EMBRYOGENESIS ABUNDANT (LEA) HYDROXYPROLINE-RICH GLYCOPROTEIN FAMILY"/>
    <property type="match status" value="1"/>
</dbReference>
<dbReference type="PANTHER" id="PTHR31234:SF55">
    <property type="entry name" value="LATE EMBRYOGENESIS ABUNDANT (LEA) HYDROXYPROLINE-RICH GLYCOPROTEIN FAMILY"/>
    <property type="match status" value="1"/>
</dbReference>
<evidence type="ECO:0000256" key="6">
    <source>
        <dbReference type="SAM" id="Phobius"/>
    </source>
</evidence>
<accession>A0A2C9VD19</accession>
<gene>
    <name evidence="8" type="ORF">MANES_08G032700v8</name>
</gene>
<organism evidence="8 9">
    <name type="scientific">Manihot esculenta</name>
    <name type="common">Cassava</name>
    <name type="synonym">Jatropha manihot</name>
    <dbReference type="NCBI Taxonomy" id="3983"/>
    <lineage>
        <taxon>Eukaryota</taxon>
        <taxon>Viridiplantae</taxon>
        <taxon>Streptophyta</taxon>
        <taxon>Embryophyta</taxon>
        <taxon>Tracheophyta</taxon>
        <taxon>Spermatophyta</taxon>
        <taxon>Magnoliopsida</taxon>
        <taxon>eudicotyledons</taxon>
        <taxon>Gunneridae</taxon>
        <taxon>Pentapetalae</taxon>
        <taxon>rosids</taxon>
        <taxon>fabids</taxon>
        <taxon>Malpighiales</taxon>
        <taxon>Euphorbiaceae</taxon>
        <taxon>Crotonoideae</taxon>
        <taxon>Manihoteae</taxon>
        <taxon>Manihot</taxon>
    </lineage>
</organism>
<keyword evidence="2 6" id="KW-0812">Transmembrane</keyword>
<keyword evidence="3 6" id="KW-1133">Transmembrane helix</keyword>
<dbReference type="InterPro" id="IPR004864">
    <property type="entry name" value="LEA_2"/>
</dbReference>
<feature type="region of interest" description="Disordered" evidence="5">
    <location>
        <begin position="1"/>
        <end position="41"/>
    </location>
</feature>
<dbReference type="Proteomes" id="UP000091857">
    <property type="component" value="Chromosome 8"/>
</dbReference>
<reference evidence="9" key="1">
    <citation type="journal article" date="2016" name="Nat. Biotechnol.">
        <title>Sequencing wild and cultivated cassava and related species reveals extensive interspecific hybridization and genetic diversity.</title>
        <authorList>
            <person name="Bredeson J.V."/>
            <person name="Lyons J.B."/>
            <person name="Prochnik S.E."/>
            <person name="Wu G.A."/>
            <person name="Ha C.M."/>
            <person name="Edsinger-Gonzales E."/>
            <person name="Grimwood J."/>
            <person name="Schmutz J."/>
            <person name="Rabbi I.Y."/>
            <person name="Egesi C."/>
            <person name="Nauluvula P."/>
            <person name="Lebot V."/>
            <person name="Ndunguru J."/>
            <person name="Mkamilo G."/>
            <person name="Bart R.S."/>
            <person name="Setter T.L."/>
            <person name="Gleadow R.M."/>
            <person name="Kulakow P."/>
            <person name="Ferguson M.E."/>
            <person name="Rounsley S."/>
            <person name="Rokhsar D.S."/>
        </authorList>
    </citation>
    <scope>NUCLEOTIDE SEQUENCE [LARGE SCALE GENOMIC DNA]</scope>
    <source>
        <strain evidence="9">cv. AM560-2</strain>
    </source>
</reference>
<evidence type="ECO:0000256" key="2">
    <source>
        <dbReference type="ARBA" id="ARBA00022692"/>
    </source>
</evidence>
<dbReference type="OrthoDB" id="695142at2759"/>
<evidence type="ECO:0000256" key="1">
    <source>
        <dbReference type="ARBA" id="ARBA00004167"/>
    </source>
</evidence>
<evidence type="ECO:0000313" key="9">
    <source>
        <dbReference type="Proteomes" id="UP000091857"/>
    </source>
</evidence>
<keyword evidence="4 6" id="KW-0472">Membrane</keyword>
<evidence type="ECO:0000259" key="7">
    <source>
        <dbReference type="Pfam" id="PF03168"/>
    </source>
</evidence>
<protein>
    <recommendedName>
        <fullName evidence="7">Late embryogenesis abundant protein LEA-2 subgroup domain-containing protein</fullName>
    </recommendedName>
</protein>
<dbReference type="EMBL" id="CM004394">
    <property type="protein sequence ID" value="OAY42985.1"/>
    <property type="molecule type" value="Genomic_DNA"/>
</dbReference>
<comment type="caution">
    <text evidence="8">The sequence shown here is derived from an EMBL/GenBank/DDBJ whole genome shotgun (WGS) entry which is preliminary data.</text>
</comment>
<feature type="domain" description="Late embryogenesis abundant protein LEA-2 subgroup" evidence="7">
    <location>
        <begin position="159"/>
        <end position="265"/>
    </location>
</feature>
<sequence>MAASQSDPHQPPKKESGQTSSDGDDPSLPANSPATSYPPMVGYPPPMGYPPAQSGYPPYGQPGYQGYNNGYNNNYPYAQAPPAAYYNHVIYQQQQENQVSGFVRAVVGGLFLLVILMCMSSIIVWLILRPVVPIFRINTFSVSNFSTVSSFSAKWDANVTVENPNTKLKVYFDQVEAYLYYEDDNLLATSFANPFFLETNNKTVMETTLVSNNSDRRQAGVGSWVVEKMVEERKSNKGKLSFNLRFALWTTFKSGTWWARHVNMRVYCESLEVGFVGNTGNGKYTNDDITSECLVFA</sequence>
<evidence type="ECO:0000256" key="3">
    <source>
        <dbReference type="ARBA" id="ARBA00022989"/>
    </source>
</evidence>
<keyword evidence="9" id="KW-1185">Reference proteome</keyword>